<evidence type="ECO:0000313" key="2">
    <source>
        <dbReference type="Proteomes" id="UP000255024"/>
    </source>
</evidence>
<evidence type="ECO:0000313" key="1">
    <source>
        <dbReference type="EMBL" id="STZ27331.1"/>
    </source>
</evidence>
<gene>
    <name evidence="1" type="ORF">NCTC11179_00866</name>
</gene>
<sequence length="125" mass="14542">MKKQILLLLLLSFIYQNTSSFWILTSFYINQSYIAENICINRFDAIPMCYGSCYLQGELSEDSEKKAELPMFKTKEVQPLFSQSMAYEAYIAPTIPLENIPYPNHIDTLVVIHFIYAVFQPPERV</sequence>
<proteinExistence type="predicted"/>
<dbReference type="EMBL" id="UGQL01000001">
    <property type="protein sequence ID" value="STZ27331.1"/>
    <property type="molecule type" value="Genomic_DNA"/>
</dbReference>
<organism evidence="1 2">
    <name type="scientific">Myroides odoratus</name>
    <name type="common">Flavobacterium odoratum</name>
    <dbReference type="NCBI Taxonomy" id="256"/>
    <lineage>
        <taxon>Bacteria</taxon>
        <taxon>Pseudomonadati</taxon>
        <taxon>Bacteroidota</taxon>
        <taxon>Flavobacteriia</taxon>
        <taxon>Flavobacteriales</taxon>
        <taxon>Flavobacteriaceae</taxon>
        <taxon>Myroides</taxon>
    </lineage>
</organism>
<keyword evidence="2" id="KW-1185">Reference proteome</keyword>
<dbReference type="Proteomes" id="UP000255024">
    <property type="component" value="Unassembled WGS sequence"/>
</dbReference>
<accession>A0A378RM26</accession>
<name>A0A378RM26_MYROD</name>
<dbReference type="RefSeq" id="WP_115090288.1">
    <property type="nucleotide sequence ID" value="NZ_CP068107.1"/>
</dbReference>
<dbReference type="AlphaFoldDB" id="A0A378RM26"/>
<protein>
    <submittedName>
        <fullName evidence="1">Uncharacterized protein</fullName>
    </submittedName>
</protein>
<reference evidence="1 2" key="1">
    <citation type="submission" date="2018-06" db="EMBL/GenBank/DDBJ databases">
        <authorList>
            <consortium name="Pathogen Informatics"/>
            <person name="Doyle S."/>
        </authorList>
    </citation>
    <scope>NUCLEOTIDE SEQUENCE [LARGE SCALE GENOMIC DNA]</scope>
    <source>
        <strain evidence="1 2">NCTC11179</strain>
    </source>
</reference>